<evidence type="ECO:0000313" key="2">
    <source>
        <dbReference type="Proteomes" id="UP001179181"/>
    </source>
</evidence>
<evidence type="ECO:0000313" key="1">
    <source>
        <dbReference type="EMBL" id="NIJ50961.1"/>
    </source>
</evidence>
<protein>
    <submittedName>
        <fullName evidence="1">Uncharacterized protein (TIGR00661 family)</fullName>
    </submittedName>
</protein>
<organism evidence="1 2">
    <name type="scientific">Dyadobacter arcticus</name>
    <dbReference type="NCBI Taxonomy" id="1078754"/>
    <lineage>
        <taxon>Bacteria</taxon>
        <taxon>Pseudomonadati</taxon>
        <taxon>Bacteroidota</taxon>
        <taxon>Cytophagia</taxon>
        <taxon>Cytophagales</taxon>
        <taxon>Spirosomataceae</taxon>
        <taxon>Dyadobacter</taxon>
    </lineage>
</organism>
<proteinExistence type="predicted"/>
<dbReference type="Gene3D" id="3.40.50.2000">
    <property type="entry name" value="Glycogen Phosphorylase B"/>
    <property type="match status" value="1"/>
</dbReference>
<accession>A0ABX0UIC3</accession>
<dbReference type="Proteomes" id="UP001179181">
    <property type="component" value="Unassembled WGS sequence"/>
</dbReference>
<keyword evidence="2" id="KW-1185">Reference proteome</keyword>
<reference evidence="1 2" key="1">
    <citation type="submission" date="2020-03" db="EMBL/GenBank/DDBJ databases">
        <title>Genomic Encyclopedia of Type Strains, Phase IV (KMG-IV): sequencing the most valuable type-strain genomes for metagenomic binning, comparative biology and taxonomic classification.</title>
        <authorList>
            <person name="Goeker M."/>
        </authorList>
    </citation>
    <scope>NUCLEOTIDE SEQUENCE [LARGE SCALE GENOMIC DNA]</scope>
    <source>
        <strain evidence="1 2">DSM 102865</strain>
    </source>
</reference>
<dbReference type="Pfam" id="PF13528">
    <property type="entry name" value="Glyco_trans_1_3"/>
    <property type="match status" value="1"/>
</dbReference>
<gene>
    <name evidence="1" type="ORF">FHS68_000117</name>
</gene>
<dbReference type="PANTHER" id="PTHR21015">
    <property type="entry name" value="UDP-N-ACETYLGLUCOSAMINE--N-ACETYLMURAMYL-(PENTAPEPTIDE) PYROPHOSPHORYL-UNDECAPRENOL N-ACETYLGLUCOSAMINE TRANSFERASE 1"/>
    <property type="match status" value="1"/>
</dbReference>
<dbReference type="SUPFAM" id="SSF53756">
    <property type="entry name" value="UDP-Glycosyltransferase/glycogen phosphorylase"/>
    <property type="match status" value="1"/>
</dbReference>
<name>A0ABX0UIC3_9BACT</name>
<sequence>MRILFMVQGEGRGHLTQAISLGQILRSAGHDIVASMVGSSPGRIIPAFFEEQILAPVIQIDAPNIIYNAQNGGMNLQKTVFTHISNLPKYLRSLRHIHQCIEQIKPDLIISFYETYGGLYNVMYRSKIPMVCVAHQYLLLHPKFVFPEKSRFNQLLINLNSRSTSWLSAKRLALSFREIQNEEKFGVSVVPPLLRQEVVNLVPKKGNYFLVYMTHHSLSHQIIHWHLANPETPIHCFWDNPDASEEFIFDETLTFHRINGRKYLEMLAGCEALVTTAGFESVCEAMYLGKPVMMVPVPNHFEQECNAIDGVISGAGITSKSFDLSVLLDYLPRHVDQSEKFRSWYKHGRFIFINEIDDLGRKYNLNSRSVTNPESVKTDQKDLTSIS</sequence>
<dbReference type="PANTHER" id="PTHR21015:SF22">
    <property type="entry name" value="GLYCOSYLTRANSFERASE"/>
    <property type="match status" value="1"/>
</dbReference>
<dbReference type="RefSeq" id="WP_167266143.1">
    <property type="nucleotide sequence ID" value="NZ_JAASQJ010000001.1"/>
</dbReference>
<dbReference type="EMBL" id="JAASQJ010000001">
    <property type="protein sequence ID" value="NIJ50961.1"/>
    <property type="molecule type" value="Genomic_DNA"/>
</dbReference>
<comment type="caution">
    <text evidence="1">The sequence shown here is derived from an EMBL/GenBank/DDBJ whole genome shotgun (WGS) entry which is preliminary data.</text>
</comment>